<comment type="caution">
    <text evidence="2">The sequence shown here is derived from an EMBL/GenBank/DDBJ whole genome shotgun (WGS) entry which is preliminary data.</text>
</comment>
<dbReference type="PANTHER" id="PTHR43267">
    <property type="entry name" value="TRNA THREONYLCARBAMOYLADENOSINE DEHYDRATASE"/>
    <property type="match status" value="1"/>
</dbReference>
<evidence type="ECO:0000259" key="1">
    <source>
        <dbReference type="Pfam" id="PF00899"/>
    </source>
</evidence>
<dbReference type="Pfam" id="PF00899">
    <property type="entry name" value="ThiF"/>
    <property type="match status" value="1"/>
</dbReference>
<feature type="domain" description="THIF-type NAD/FAD binding fold" evidence="1">
    <location>
        <begin position="13"/>
        <end position="126"/>
    </location>
</feature>
<dbReference type="InterPro" id="IPR045886">
    <property type="entry name" value="ThiF/MoeB/HesA"/>
</dbReference>
<dbReference type="GO" id="GO:0008641">
    <property type="term" value="F:ubiquitin-like modifier activating enzyme activity"/>
    <property type="evidence" value="ECO:0007669"/>
    <property type="project" value="InterPro"/>
</dbReference>
<evidence type="ECO:0000313" key="2">
    <source>
        <dbReference type="EMBL" id="OGL88224.1"/>
    </source>
</evidence>
<dbReference type="PANTHER" id="PTHR43267:SF3">
    <property type="entry name" value="THIF PROTEIN"/>
    <property type="match status" value="1"/>
</dbReference>
<dbReference type="GO" id="GO:0061503">
    <property type="term" value="F:tRNA threonylcarbamoyladenosine dehydratase"/>
    <property type="evidence" value="ECO:0007669"/>
    <property type="project" value="TreeGrafter"/>
</dbReference>
<dbReference type="GO" id="GO:0061504">
    <property type="term" value="P:cyclic threonylcarbamoyladenosine biosynthetic process"/>
    <property type="evidence" value="ECO:0007669"/>
    <property type="project" value="TreeGrafter"/>
</dbReference>
<protein>
    <recommendedName>
        <fullName evidence="1">THIF-type NAD/FAD binding fold domain-containing protein</fullName>
    </recommendedName>
</protein>
<accession>A0A1F7VE17</accession>
<proteinExistence type="predicted"/>
<dbReference type="InterPro" id="IPR000594">
    <property type="entry name" value="ThiF_NAD_FAD-bd"/>
</dbReference>
<dbReference type="InterPro" id="IPR035985">
    <property type="entry name" value="Ubiquitin-activating_enz"/>
</dbReference>
<dbReference type="EMBL" id="MGEQ01000001">
    <property type="protein sequence ID" value="OGL88224.1"/>
    <property type="molecule type" value="Genomic_DNA"/>
</dbReference>
<dbReference type="Proteomes" id="UP000176593">
    <property type="component" value="Unassembled WGS sequence"/>
</dbReference>
<evidence type="ECO:0000313" key="3">
    <source>
        <dbReference type="Proteomes" id="UP000176593"/>
    </source>
</evidence>
<dbReference type="AlphaFoldDB" id="A0A1F7VE17"/>
<dbReference type="SUPFAM" id="SSF69572">
    <property type="entry name" value="Activating enzymes of the ubiquitin-like proteins"/>
    <property type="match status" value="1"/>
</dbReference>
<gene>
    <name evidence="2" type="ORF">A3I41_00655</name>
</gene>
<reference evidence="2 3" key="1">
    <citation type="journal article" date="2016" name="Nat. Commun.">
        <title>Thousands of microbial genomes shed light on interconnected biogeochemical processes in an aquifer system.</title>
        <authorList>
            <person name="Anantharaman K."/>
            <person name="Brown C.T."/>
            <person name="Hug L.A."/>
            <person name="Sharon I."/>
            <person name="Castelle C.J."/>
            <person name="Probst A.J."/>
            <person name="Thomas B.C."/>
            <person name="Singh A."/>
            <person name="Wilkins M.J."/>
            <person name="Karaoz U."/>
            <person name="Brodie E.L."/>
            <person name="Williams K.H."/>
            <person name="Hubbard S.S."/>
            <person name="Banfield J.F."/>
        </authorList>
    </citation>
    <scope>NUCLEOTIDE SEQUENCE [LARGE SCALE GENOMIC DNA]</scope>
</reference>
<dbReference type="CDD" id="cd01483">
    <property type="entry name" value="E1_enzyme_family"/>
    <property type="match status" value="1"/>
</dbReference>
<sequence>MAGSYSDMEFLRQLGIVDPEKLAAVEVTVIGAGGIGSPTVLALAKMGVMNIRVYDNDTVERHNLPNQWYRIKDLGKAKVKALREIVEEYTGVQIDACNELFTNQPVSGIVISAVDSMDVRLAIWEQIKLNPSVDLYIDGRMGGQQYYTYAVSPCDPDHIEWYEARLYPSSTAAELPCSARSIIFTLLAQAAHISLMVKQFVNQEDILREVIHDLPTGVLETRCTL</sequence>
<organism evidence="2 3">
    <name type="scientific">Candidatus Uhrbacteria bacterium RIFCSPLOWO2_02_FULL_48_18</name>
    <dbReference type="NCBI Taxonomy" id="1802408"/>
    <lineage>
        <taxon>Bacteria</taxon>
        <taxon>Candidatus Uhriibacteriota</taxon>
    </lineage>
</organism>
<dbReference type="Gene3D" id="3.40.50.720">
    <property type="entry name" value="NAD(P)-binding Rossmann-like Domain"/>
    <property type="match status" value="1"/>
</dbReference>
<name>A0A1F7VE17_9BACT</name>